<keyword evidence="3" id="KW-1185">Reference proteome</keyword>
<evidence type="ECO:0008006" key="4">
    <source>
        <dbReference type="Google" id="ProtNLM"/>
    </source>
</evidence>
<dbReference type="RefSeq" id="WP_321206578.1">
    <property type="nucleotide sequence ID" value="NZ_CAWNJS010000001.1"/>
</dbReference>
<sequence length="244" mass="27397">MSEANSSMVTPVTDTFPDLATALLTHYSFDLSGYSASELIRRWKTHYPLEWLHIAVIEALYQGRYKAVSVQQILNFWHRKGQATYHFNMEFERLICSKFPESLTAIPSPVLYPAKKNLSVEKTSYHLSSPTGDASATKVNNDYRQRQLPPVKVVPQPEKPAEIAAVVPDEQPSLQPEYAVAQASNNSPRFVPAAANHSPIGQFTPEISDRTDSFTSKLKAMSGRQIPRRSFSRDHFLDENSAIS</sequence>
<feature type="region of interest" description="Disordered" evidence="1">
    <location>
        <begin position="218"/>
        <end position="244"/>
    </location>
</feature>
<organism evidence="2 3">
    <name type="scientific">Tolypothrix tenuis PCC 7101</name>
    <dbReference type="NCBI Taxonomy" id="231146"/>
    <lineage>
        <taxon>Bacteria</taxon>
        <taxon>Bacillati</taxon>
        <taxon>Cyanobacteriota</taxon>
        <taxon>Cyanophyceae</taxon>
        <taxon>Nostocales</taxon>
        <taxon>Tolypothrichaceae</taxon>
        <taxon>Tolypothrix</taxon>
    </lineage>
</organism>
<name>A0A1Z4MW14_9CYAN</name>
<gene>
    <name evidence="2" type="ORF">NIES37_15650</name>
</gene>
<dbReference type="EMBL" id="AP018248">
    <property type="protein sequence ID" value="BAY97621.1"/>
    <property type="molecule type" value="Genomic_DNA"/>
</dbReference>
<evidence type="ECO:0000256" key="1">
    <source>
        <dbReference type="SAM" id="MobiDB-lite"/>
    </source>
</evidence>
<reference evidence="2 3" key="1">
    <citation type="submission" date="2017-06" db="EMBL/GenBank/DDBJ databases">
        <title>Genome sequencing of cyanobaciteial culture collection at National Institute for Environmental Studies (NIES).</title>
        <authorList>
            <person name="Hirose Y."/>
            <person name="Shimura Y."/>
            <person name="Fujisawa T."/>
            <person name="Nakamura Y."/>
            <person name="Kawachi M."/>
        </authorList>
    </citation>
    <scope>NUCLEOTIDE SEQUENCE [LARGE SCALE GENOMIC DNA]</scope>
    <source>
        <strain evidence="2 3">NIES-37</strain>
    </source>
</reference>
<accession>A0A1Z4MW14</accession>
<evidence type="ECO:0000313" key="2">
    <source>
        <dbReference type="EMBL" id="BAY97621.1"/>
    </source>
</evidence>
<proteinExistence type="predicted"/>
<dbReference type="AlphaFoldDB" id="A0A1Z4MW14"/>
<evidence type="ECO:0000313" key="3">
    <source>
        <dbReference type="Proteomes" id="UP000218785"/>
    </source>
</evidence>
<dbReference type="Proteomes" id="UP000218785">
    <property type="component" value="Chromosome"/>
</dbReference>
<protein>
    <recommendedName>
        <fullName evidence="4">DnaD domain-containing protein</fullName>
    </recommendedName>
</protein>
<dbReference type="KEGG" id="ttq:NIES37_15650"/>